<evidence type="ECO:0008006" key="7">
    <source>
        <dbReference type="Google" id="ProtNLM"/>
    </source>
</evidence>
<dbReference type="InterPro" id="IPR006085">
    <property type="entry name" value="XPG_DNA_repair_N"/>
</dbReference>
<feature type="compositionally biased region" description="Basic residues" evidence="2">
    <location>
        <begin position="618"/>
        <end position="628"/>
    </location>
</feature>
<sequence length="657" mass="75278">MGVRGLSTFLFDDGQFFKRSRLGQEKVVIDGNNLRYALYASTKGLNPSLGGDYHKYYETVRQHFLTMRECGIQPIVIMDGAYEPSGIKRATVLKRMRDKARLAVQTNTGNQNRIRVLPLFALDVFLGALKDLDVEVIQTEFEADAFMASYAFEAGCAVITQDSDFFVFPVRMIPLGSIVWSAEQDADSEAKYMPCEEFNREKFLTHYQMDQSRCNLMASILGNDYLPPSTFQNFFARIPLPKSKRISPRMKIIRGFLQWIAKEKDVDEAIQKILVYSPQRRRSWQEAKIRASLAMYGGQDIQSRGDPTSLLSKDGQSLPVCVLQEYRQAKYSTSVLDIFCNEEFFVSTLVENIHEESSHLCAQEVLSLICSILLQTCAAETVVVFLRQKQGMKAQKLDLTKDPSFNLETLRGLDIPRKIAFFQRKLNLKTVPMKSGSTTGDCVLFQMALKIWSRNTPIYSTELHALCFWLMIQLSLNSSTQLNAWFSLNEHSSLNEEERDKLNKLFQRFARTNLEMKSKAHKFPLDFVYKTNRLQAVMKHLETLAQLVKWDSAKFCMNQIWHGTLLFNLHHDLEEYRDVDNRVQALLSFDPTLWQVYQYLHAILVPLVDLTSNAGNKNKGKRIPKNKRGTPMSGDTLDANNLFALLSLEKENDNLPV</sequence>
<feature type="domain" description="Asteroid" evidence="4">
    <location>
        <begin position="140"/>
        <end position="170"/>
    </location>
</feature>
<feature type="domain" description="XPG N-terminal" evidence="3">
    <location>
        <begin position="1"/>
        <end position="98"/>
    </location>
</feature>
<dbReference type="PANTHER" id="PTHR15665">
    <property type="entry name" value="ASTEROID PROTEIN"/>
    <property type="match status" value="1"/>
</dbReference>
<feature type="region of interest" description="Disordered" evidence="2">
    <location>
        <begin position="615"/>
        <end position="635"/>
    </location>
</feature>
<protein>
    <recommendedName>
        <fullName evidence="7">Asteroid domain-containing protein</fullName>
    </recommendedName>
</protein>
<comment type="similarity">
    <text evidence="1">Belongs to the asteroid family.</text>
</comment>
<evidence type="ECO:0000313" key="5">
    <source>
        <dbReference type="EMBL" id="TRY62737.1"/>
    </source>
</evidence>
<dbReference type="AlphaFoldDB" id="A0A553NBE4"/>
<accession>A0A553NBE4</accession>
<evidence type="ECO:0000256" key="1">
    <source>
        <dbReference type="ARBA" id="ARBA00007398"/>
    </source>
</evidence>
<evidence type="ECO:0000256" key="2">
    <source>
        <dbReference type="SAM" id="MobiDB-lite"/>
    </source>
</evidence>
<dbReference type="Pfam" id="PF12813">
    <property type="entry name" value="XPG_I_2"/>
    <property type="match status" value="1"/>
</dbReference>
<dbReference type="GO" id="GO:0004518">
    <property type="term" value="F:nuclease activity"/>
    <property type="evidence" value="ECO:0007669"/>
    <property type="project" value="InterPro"/>
</dbReference>
<dbReference type="EMBL" id="VCGU01000458">
    <property type="protein sequence ID" value="TRY62737.1"/>
    <property type="molecule type" value="Genomic_DNA"/>
</dbReference>
<dbReference type="InterPro" id="IPR029060">
    <property type="entry name" value="PIN-like_dom_sf"/>
</dbReference>
<proteinExistence type="inferred from homology"/>
<dbReference type="InterPro" id="IPR039436">
    <property type="entry name" value="Asteroid_dom"/>
</dbReference>
<dbReference type="InterPro" id="IPR026832">
    <property type="entry name" value="Asteroid"/>
</dbReference>
<organism evidence="5 6">
    <name type="scientific">Tigriopus californicus</name>
    <name type="common">Marine copepod</name>
    <dbReference type="NCBI Taxonomy" id="6832"/>
    <lineage>
        <taxon>Eukaryota</taxon>
        <taxon>Metazoa</taxon>
        <taxon>Ecdysozoa</taxon>
        <taxon>Arthropoda</taxon>
        <taxon>Crustacea</taxon>
        <taxon>Multicrustacea</taxon>
        <taxon>Hexanauplia</taxon>
        <taxon>Copepoda</taxon>
        <taxon>Harpacticoida</taxon>
        <taxon>Harpacticidae</taxon>
        <taxon>Tigriopus</taxon>
    </lineage>
</organism>
<dbReference type="SUPFAM" id="SSF88723">
    <property type="entry name" value="PIN domain-like"/>
    <property type="match status" value="1"/>
</dbReference>
<dbReference type="Gene3D" id="3.40.50.1010">
    <property type="entry name" value="5'-nuclease"/>
    <property type="match status" value="1"/>
</dbReference>
<dbReference type="STRING" id="6832.A0A553NBE4"/>
<dbReference type="PANTHER" id="PTHR15665:SF1">
    <property type="entry name" value="PROTEIN ASTEROID HOMOLOG 1"/>
    <property type="match status" value="1"/>
</dbReference>
<evidence type="ECO:0000259" key="3">
    <source>
        <dbReference type="Pfam" id="PF00752"/>
    </source>
</evidence>
<keyword evidence="6" id="KW-1185">Reference proteome</keyword>
<gene>
    <name evidence="5" type="ORF">TCAL_00812</name>
</gene>
<reference evidence="5 6" key="1">
    <citation type="journal article" date="2018" name="Nat. Ecol. Evol.">
        <title>Genomic signatures of mitonuclear coevolution across populations of Tigriopus californicus.</title>
        <authorList>
            <person name="Barreto F.S."/>
            <person name="Watson E.T."/>
            <person name="Lima T.G."/>
            <person name="Willett C.S."/>
            <person name="Edmands S."/>
            <person name="Li W."/>
            <person name="Burton R.S."/>
        </authorList>
    </citation>
    <scope>NUCLEOTIDE SEQUENCE [LARGE SCALE GENOMIC DNA]</scope>
    <source>
        <strain evidence="5 6">San Diego</strain>
    </source>
</reference>
<comment type="caution">
    <text evidence="5">The sequence shown here is derived from an EMBL/GenBank/DDBJ whole genome shotgun (WGS) entry which is preliminary data.</text>
</comment>
<dbReference type="Pfam" id="PF00752">
    <property type="entry name" value="XPG_N"/>
    <property type="match status" value="1"/>
</dbReference>
<dbReference type="OrthoDB" id="25987at2759"/>
<dbReference type="OMA" id="CCFERRA"/>
<evidence type="ECO:0000259" key="4">
    <source>
        <dbReference type="Pfam" id="PF12813"/>
    </source>
</evidence>
<name>A0A553NBE4_TIGCA</name>
<evidence type="ECO:0000313" key="6">
    <source>
        <dbReference type="Proteomes" id="UP000318571"/>
    </source>
</evidence>
<dbReference type="Proteomes" id="UP000318571">
    <property type="component" value="Chromosome 10"/>
</dbReference>